<organism evidence="2 3">
    <name type="scientific">Potamilus streckersoni</name>
    <dbReference type="NCBI Taxonomy" id="2493646"/>
    <lineage>
        <taxon>Eukaryota</taxon>
        <taxon>Metazoa</taxon>
        <taxon>Spiralia</taxon>
        <taxon>Lophotrochozoa</taxon>
        <taxon>Mollusca</taxon>
        <taxon>Bivalvia</taxon>
        <taxon>Autobranchia</taxon>
        <taxon>Heteroconchia</taxon>
        <taxon>Palaeoheterodonta</taxon>
        <taxon>Unionida</taxon>
        <taxon>Unionoidea</taxon>
        <taxon>Unionidae</taxon>
        <taxon>Ambleminae</taxon>
        <taxon>Lampsilini</taxon>
        <taxon>Potamilus</taxon>
    </lineage>
</organism>
<feature type="region of interest" description="Disordered" evidence="1">
    <location>
        <begin position="1"/>
        <end position="40"/>
    </location>
</feature>
<sequence length="174" mass="19654">MEQRKFTSALPEHRNQGRMQGKEKEPDFSQPRNKKTIGLQQHCRKEMYTIVTQQWEAKTHPLQSQGRSPGTPTKRCTRATAPEEGKELIHGEFFDALPDWCFVALSSAGRVLSMGDVGDHSWMPGRGKGKENTNDGRSGTSWITRYENDGEATNTSRTGRQEIGNTNKVTILKY</sequence>
<protein>
    <submittedName>
        <fullName evidence="2">Uncharacterized protein</fullName>
    </submittedName>
</protein>
<name>A0AAE0SW70_9BIVA</name>
<feature type="compositionally biased region" description="Basic and acidic residues" evidence="1">
    <location>
        <begin position="1"/>
        <end position="27"/>
    </location>
</feature>
<dbReference type="EMBL" id="JAEAOA010000761">
    <property type="protein sequence ID" value="KAK3599043.1"/>
    <property type="molecule type" value="Genomic_DNA"/>
</dbReference>
<comment type="caution">
    <text evidence="2">The sequence shown here is derived from an EMBL/GenBank/DDBJ whole genome shotgun (WGS) entry which is preliminary data.</text>
</comment>
<feature type="region of interest" description="Disordered" evidence="1">
    <location>
        <begin position="122"/>
        <end position="166"/>
    </location>
</feature>
<evidence type="ECO:0000313" key="2">
    <source>
        <dbReference type="EMBL" id="KAK3599043.1"/>
    </source>
</evidence>
<reference evidence="2" key="2">
    <citation type="journal article" date="2021" name="Genome Biol. Evol.">
        <title>Developing a high-quality reference genome for a parasitic bivalve with doubly uniparental inheritance (Bivalvia: Unionida).</title>
        <authorList>
            <person name="Smith C.H."/>
        </authorList>
    </citation>
    <scope>NUCLEOTIDE SEQUENCE</scope>
    <source>
        <strain evidence="2">CHS0354</strain>
        <tissue evidence="2">Mantle</tissue>
    </source>
</reference>
<dbReference type="Proteomes" id="UP001195483">
    <property type="component" value="Unassembled WGS sequence"/>
</dbReference>
<evidence type="ECO:0000256" key="1">
    <source>
        <dbReference type="SAM" id="MobiDB-lite"/>
    </source>
</evidence>
<feature type="compositionally biased region" description="Polar residues" evidence="1">
    <location>
        <begin position="151"/>
        <end position="166"/>
    </location>
</feature>
<accession>A0AAE0SW70</accession>
<dbReference type="AlphaFoldDB" id="A0AAE0SW70"/>
<reference evidence="2" key="3">
    <citation type="submission" date="2023-05" db="EMBL/GenBank/DDBJ databases">
        <authorList>
            <person name="Smith C.H."/>
        </authorList>
    </citation>
    <scope>NUCLEOTIDE SEQUENCE</scope>
    <source>
        <strain evidence="2">CHS0354</strain>
        <tissue evidence="2">Mantle</tissue>
    </source>
</reference>
<feature type="compositionally biased region" description="Polar residues" evidence="1">
    <location>
        <begin position="58"/>
        <end position="71"/>
    </location>
</feature>
<reference evidence="2" key="1">
    <citation type="journal article" date="2021" name="Genome Biol. Evol.">
        <title>A High-Quality Reference Genome for a Parasitic Bivalve with Doubly Uniparental Inheritance (Bivalvia: Unionida).</title>
        <authorList>
            <person name="Smith C.H."/>
        </authorList>
    </citation>
    <scope>NUCLEOTIDE SEQUENCE</scope>
    <source>
        <strain evidence="2">CHS0354</strain>
    </source>
</reference>
<keyword evidence="3" id="KW-1185">Reference proteome</keyword>
<gene>
    <name evidence="2" type="ORF">CHS0354_012528</name>
</gene>
<proteinExistence type="predicted"/>
<feature type="region of interest" description="Disordered" evidence="1">
    <location>
        <begin position="58"/>
        <end position="81"/>
    </location>
</feature>
<evidence type="ECO:0000313" key="3">
    <source>
        <dbReference type="Proteomes" id="UP001195483"/>
    </source>
</evidence>